<protein>
    <submittedName>
        <fullName evidence="1">Uncharacterized protein</fullName>
    </submittedName>
</protein>
<dbReference type="SUPFAM" id="SSF56112">
    <property type="entry name" value="Protein kinase-like (PK-like)"/>
    <property type="match status" value="1"/>
</dbReference>
<dbReference type="EMBL" id="SNYM01000009">
    <property type="protein sequence ID" value="TDQ47711.1"/>
    <property type="molecule type" value="Genomic_DNA"/>
</dbReference>
<accession>A0A4R6ULF2</accession>
<keyword evidence="2" id="KW-1185">Reference proteome</keyword>
<evidence type="ECO:0000313" key="1">
    <source>
        <dbReference type="EMBL" id="TDQ47711.1"/>
    </source>
</evidence>
<sequence>MKNRYPVARHLQQLTHQRAQSFALPLLDRTGPLSCDRLLQLTPMKRASFHGFYFNDEVVAKLYFSSGKHADFAQQEIDGLRALQNAGCVTPAFLYAGLTSDQAVSVVLLKWLPNARTVFGLWPELDADDPTRANIVDALAAYLARQHMAGLSLREPHLAQYMWHEQQILGIDGGRVSNRKKPLTLQQGLIALAQLWAHFAPRWDLLLANGLNAYFAERFGAGRIVSASEQKTFWQLLFQFRQQRLAQRLRANRELAAQPRQVSESNADQNHQPLALEPVRSWLRSAEPVTDWLAWQYCLQEVELPNWSNAQYGGPYQVLISAGTQPLLAESVEQTLPHLRAWLQQLVKLGICLRRFEPQQLLVQYGNPHRRLHYAQSQQLQCKEQWPSAWRCWQKQLKAAARDTSLPEAWRNTFRLLATEPFQLMPAESQAQQ</sequence>
<reference evidence="1 2" key="1">
    <citation type="submission" date="2019-03" db="EMBL/GenBank/DDBJ databases">
        <title>Genomic Encyclopedia of Type Strains, Phase IV (KMG-IV): sequencing the most valuable type-strain genomes for metagenomic binning, comparative biology and taxonomic classification.</title>
        <authorList>
            <person name="Goeker M."/>
        </authorList>
    </citation>
    <scope>NUCLEOTIDE SEQUENCE [LARGE SCALE GENOMIC DNA]</scope>
    <source>
        <strain evidence="1 2">DSM 103792</strain>
    </source>
</reference>
<gene>
    <name evidence="1" type="ORF">EV696_109115</name>
</gene>
<proteinExistence type="predicted"/>
<dbReference type="Proteomes" id="UP000295375">
    <property type="component" value="Unassembled WGS sequence"/>
</dbReference>
<dbReference type="InterPro" id="IPR011009">
    <property type="entry name" value="Kinase-like_dom_sf"/>
</dbReference>
<dbReference type="AlphaFoldDB" id="A0A4R6ULF2"/>
<name>A0A4R6ULF2_9GAMM</name>
<comment type="caution">
    <text evidence="1">The sequence shown here is derived from an EMBL/GenBank/DDBJ whole genome shotgun (WGS) entry which is preliminary data.</text>
</comment>
<organism evidence="1 2">
    <name type="scientific">Permianibacter aggregans</name>
    <dbReference type="NCBI Taxonomy" id="1510150"/>
    <lineage>
        <taxon>Bacteria</taxon>
        <taxon>Pseudomonadati</taxon>
        <taxon>Pseudomonadota</taxon>
        <taxon>Gammaproteobacteria</taxon>
        <taxon>Pseudomonadales</taxon>
        <taxon>Pseudomonadaceae</taxon>
        <taxon>Permianibacter</taxon>
    </lineage>
</organism>
<dbReference type="RefSeq" id="WP_133590945.1">
    <property type="nucleotide sequence ID" value="NZ_CP037953.1"/>
</dbReference>
<evidence type="ECO:0000313" key="2">
    <source>
        <dbReference type="Proteomes" id="UP000295375"/>
    </source>
</evidence>